<dbReference type="InterPro" id="IPR057635">
    <property type="entry name" value="Tsg_N"/>
</dbReference>
<dbReference type="Pfam" id="PF23782">
    <property type="entry name" value="Tsg_N"/>
    <property type="match status" value="1"/>
</dbReference>
<keyword evidence="3" id="KW-0217">Developmental protein</keyword>
<evidence type="ECO:0000313" key="12">
    <source>
        <dbReference type="RefSeq" id="XP_019640260.1"/>
    </source>
</evidence>
<keyword evidence="5 7" id="KW-0732">Signal</keyword>
<comment type="subcellular location">
    <subcellularLocation>
        <location evidence="1">Secreted</location>
    </subcellularLocation>
</comment>
<evidence type="ECO:0000256" key="2">
    <source>
        <dbReference type="ARBA" id="ARBA00010047"/>
    </source>
</evidence>
<dbReference type="InterPro" id="IPR006761">
    <property type="entry name" value="Tsg"/>
</dbReference>
<evidence type="ECO:0000313" key="11">
    <source>
        <dbReference type="RefSeq" id="XP_019640259.1"/>
    </source>
</evidence>
<feature type="domain" description="Tsg N-terminal" evidence="9">
    <location>
        <begin position="22"/>
        <end position="79"/>
    </location>
</feature>
<dbReference type="OrthoDB" id="10037323at2759"/>
<dbReference type="PANTHER" id="PTHR12312">
    <property type="entry name" value="TWISTED GASTRULATION PROTEIN HOMOLOG 1-A-RELATED"/>
    <property type="match status" value="1"/>
</dbReference>
<dbReference type="RefSeq" id="XP_019640259.1">
    <property type="nucleotide sequence ID" value="XM_019784700.1"/>
</dbReference>
<evidence type="ECO:0000256" key="7">
    <source>
        <dbReference type="SAM" id="SignalP"/>
    </source>
</evidence>
<keyword evidence="10" id="KW-1185">Reference proteome</keyword>
<evidence type="ECO:0000313" key="10">
    <source>
        <dbReference type="Proteomes" id="UP000515135"/>
    </source>
</evidence>
<dbReference type="Pfam" id="PF04668">
    <property type="entry name" value="Tsg"/>
    <property type="match status" value="1"/>
</dbReference>
<feature type="signal peptide" evidence="7">
    <location>
        <begin position="1"/>
        <end position="22"/>
    </location>
</feature>
<evidence type="ECO:0000259" key="8">
    <source>
        <dbReference type="Pfam" id="PF04668"/>
    </source>
</evidence>
<evidence type="ECO:0000256" key="3">
    <source>
        <dbReference type="ARBA" id="ARBA00022473"/>
    </source>
</evidence>
<dbReference type="PANTHER" id="PTHR12312:SF16">
    <property type="entry name" value="TWISTED GASTRULATION PROTEIN HOMOLOG 1-A-RELATED"/>
    <property type="match status" value="1"/>
</dbReference>
<protein>
    <submittedName>
        <fullName evidence="11 12">Twisted gastrulation protein homolog 1-A-like</fullName>
    </submittedName>
</protein>
<evidence type="ECO:0000259" key="9">
    <source>
        <dbReference type="Pfam" id="PF23782"/>
    </source>
</evidence>
<dbReference type="AlphaFoldDB" id="A0A6P4ZGC4"/>
<organism evidence="10 12">
    <name type="scientific">Branchiostoma belcheri</name>
    <name type="common">Amphioxus</name>
    <dbReference type="NCBI Taxonomy" id="7741"/>
    <lineage>
        <taxon>Eukaryota</taxon>
        <taxon>Metazoa</taxon>
        <taxon>Chordata</taxon>
        <taxon>Cephalochordata</taxon>
        <taxon>Leptocardii</taxon>
        <taxon>Amphioxiformes</taxon>
        <taxon>Branchiostomatidae</taxon>
        <taxon>Branchiostoma</taxon>
    </lineage>
</organism>
<evidence type="ECO:0000256" key="6">
    <source>
        <dbReference type="ARBA" id="ARBA00023180"/>
    </source>
</evidence>
<keyword evidence="4" id="KW-0964">Secreted</keyword>
<evidence type="ECO:0000256" key="1">
    <source>
        <dbReference type="ARBA" id="ARBA00004613"/>
    </source>
</evidence>
<gene>
    <name evidence="11 12" type="primary">LOC109482049</name>
</gene>
<dbReference type="KEGG" id="bbel:109482049"/>
<accession>A0A6P4ZGC4</accession>
<dbReference type="RefSeq" id="XP_019640260.1">
    <property type="nucleotide sequence ID" value="XM_019784701.1"/>
</dbReference>
<dbReference type="GO" id="GO:0030510">
    <property type="term" value="P:regulation of BMP signaling pathway"/>
    <property type="evidence" value="ECO:0007669"/>
    <property type="project" value="TreeGrafter"/>
</dbReference>
<evidence type="ECO:0000256" key="5">
    <source>
        <dbReference type="ARBA" id="ARBA00022729"/>
    </source>
</evidence>
<proteinExistence type="inferred from homology"/>
<feature type="chain" id="PRO_5044647662" evidence="7">
    <location>
        <begin position="23"/>
        <end position="233"/>
    </location>
</feature>
<dbReference type="GO" id="GO:0005615">
    <property type="term" value="C:extracellular space"/>
    <property type="evidence" value="ECO:0007669"/>
    <property type="project" value="TreeGrafter"/>
</dbReference>
<name>A0A6P4ZGC4_BRABE</name>
<dbReference type="GeneID" id="109482049"/>
<keyword evidence="6" id="KW-0325">Glycoprotein</keyword>
<sequence>MSRLLLGIAVVFLGSVCWEVWSCNEALCAPDVSRCLLLETCNCKPTENNCTCCQDCFKCLHRLWDECCDCVAMCRKNHSRAAASSKSSISDLTDPIPSLFNALTDPSQDTHLKWTIMRIPADGDLPGISAQHFFHVKEKLQQGADVLLEDQLIDKSLPDLPVLSSPHHNSTQDLCTVVFFDDCMSDDKCKMSCESMGASRYRWFHNGCCQCIGPDCKNYGLNKVKCTNCMSDF</sequence>
<dbReference type="InterPro" id="IPR057726">
    <property type="entry name" value="Tsg_C"/>
</dbReference>
<comment type="similarity">
    <text evidence="2">Belongs to the twisted gastrulation protein family.</text>
</comment>
<reference evidence="11 12" key="1">
    <citation type="submission" date="2025-04" db="UniProtKB">
        <authorList>
            <consortium name="RefSeq"/>
        </authorList>
    </citation>
    <scope>IDENTIFICATION</scope>
    <source>
        <tissue evidence="11 12">Gonad</tissue>
    </source>
</reference>
<evidence type="ECO:0000256" key="4">
    <source>
        <dbReference type="ARBA" id="ARBA00022525"/>
    </source>
</evidence>
<dbReference type="Proteomes" id="UP000515135">
    <property type="component" value="Unplaced"/>
</dbReference>
<feature type="domain" description="Tsg C-terminal" evidence="8">
    <location>
        <begin position="83"/>
        <end position="230"/>
    </location>
</feature>